<accession>A0A412FW54</accession>
<dbReference type="AlphaFoldDB" id="A0A412FW54"/>
<dbReference type="Proteomes" id="UP000284178">
    <property type="component" value="Unassembled WGS sequence"/>
</dbReference>
<evidence type="ECO:0000313" key="5">
    <source>
        <dbReference type="EMBL" id="RGR72376.1"/>
    </source>
</evidence>
<evidence type="ECO:0000256" key="4">
    <source>
        <dbReference type="ARBA" id="ARBA00022825"/>
    </source>
</evidence>
<gene>
    <name evidence="5" type="ORF">DWY25_12025</name>
</gene>
<organism evidence="5 6">
    <name type="scientific">Holdemania filiformis</name>
    <dbReference type="NCBI Taxonomy" id="61171"/>
    <lineage>
        <taxon>Bacteria</taxon>
        <taxon>Bacillati</taxon>
        <taxon>Bacillota</taxon>
        <taxon>Erysipelotrichia</taxon>
        <taxon>Erysipelotrichales</taxon>
        <taxon>Erysipelotrichaceae</taxon>
        <taxon>Holdemania</taxon>
    </lineage>
</organism>
<dbReference type="EMBL" id="QRUP01000015">
    <property type="protein sequence ID" value="RGR72376.1"/>
    <property type="molecule type" value="Genomic_DNA"/>
</dbReference>
<keyword evidence="6" id="KW-1185">Reference proteome</keyword>
<keyword evidence="4" id="KW-0720">Serine protease</keyword>
<evidence type="ECO:0008006" key="7">
    <source>
        <dbReference type="Google" id="ProtNLM"/>
    </source>
</evidence>
<keyword evidence="3" id="KW-0378">Hydrolase</keyword>
<dbReference type="GO" id="GO:0006508">
    <property type="term" value="P:proteolysis"/>
    <property type="evidence" value="ECO:0007669"/>
    <property type="project" value="UniProtKB-KW"/>
</dbReference>
<dbReference type="PANTHER" id="PTHR20842:SF0">
    <property type="entry name" value="ALPHA-ASPARTYL DIPEPTIDASE"/>
    <property type="match status" value="1"/>
</dbReference>
<name>A0A412FW54_9FIRM</name>
<comment type="similarity">
    <text evidence="1">Belongs to the peptidase S51 family.</text>
</comment>
<dbReference type="PANTHER" id="PTHR20842">
    <property type="entry name" value="PROTEASE S51 ALPHA-ASPARTYL DIPEPTIDASE"/>
    <property type="match status" value="1"/>
</dbReference>
<keyword evidence="2" id="KW-0645">Protease</keyword>
<dbReference type="RefSeq" id="WP_117895426.1">
    <property type="nucleotide sequence ID" value="NZ_CABJCV010000015.1"/>
</dbReference>
<dbReference type="GeneID" id="83016121"/>
<reference evidence="5 6" key="1">
    <citation type="submission" date="2018-08" db="EMBL/GenBank/DDBJ databases">
        <title>A genome reference for cultivated species of the human gut microbiota.</title>
        <authorList>
            <person name="Zou Y."/>
            <person name="Xue W."/>
            <person name="Luo G."/>
        </authorList>
    </citation>
    <scope>NUCLEOTIDE SEQUENCE [LARGE SCALE GENOMIC DNA]</scope>
    <source>
        <strain evidence="5 6">AF24-29</strain>
    </source>
</reference>
<dbReference type="GO" id="GO:0008236">
    <property type="term" value="F:serine-type peptidase activity"/>
    <property type="evidence" value="ECO:0007669"/>
    <property type="project" value="UniProtKB-KW"/>
</dbReference>
<dbReference type="InterPro" id="IPR005320">
    <property type="entry name" value="Peptidase_S51"/>
</dbReference>
<dbReference type="InterPro" id="IPR029062">
    <property type="entry name" value="Class_I_gatase-like"/>
</dbReference>
<dbReference type="Gene3D" id="3.40.50.880">
    <property type="match status" value="1"/>
</dbReference>
<evidence type="ECO:0000256" key="2">
    <source>
        <dbReference type="ARBA" id="ARBA00022670"/>
    </source>
</evidence>
<evidence type="ECO:0000256" key="3">
    <source>
        <dbReference type="ARBA" id="ARBA00022801"/>
    </source>
</evidence>
<evidence type="ECO:0000256" key="1">
    <source>
        <dbReference type="ARBA" id="ARBA00006534"/>
    </source>
</evidence>
<proteinExistence type="inferred from homology"/>
<protein>
    <recommendedName>
        <fullName evidence="7">Peptidase S51</fullName>
    </recommendedName>
</protein>
<comment type="caution">
    <text evidence="5">The sequence shown here is derived from an EMBL/GenBank/DDBJ whole genome shotgun (WGS) entry which is preliminary data.</text>
</comment>
<dbReference type="Pfam" id="PF03575">
    <property type="entry name" value="Peptidase_S51"/>
    <property type="match status" value="1"/>
</dbReference>
<evidence type="ECO:0000313" key="6">
    <source>
        <dbReference type="Proteomes" id="UP000284178"/>
    </source>
</evidence>
<sequence>MQTYFLTSDFPNGFPEAFITALKQTIVRQEHFVFAASSFDKAEVNEKYARKIMDMFAAAGFHFQTLTILDDRLPLAQIGQVLEQADVIWLAGGDTLSQHASFERIGLREKLKTTTAVLIGMSAGAINMGDQIVLARHELDNVPELTQYHGLGLVPMSLEPHFNLASAQHREEIRQASRIAPILALCDDAFVQVTGGKIQIVGEYQIFDETRNKNS</sequence>
<dbReference type="SUPFAM" id="SSF52317">
    <property type="entry name" value="Class I glutamine amidotransferase-like"/>
    <property type="match status" value="1"/>
</dbReference>